<dbReference type="EMBL" id="BAABGA010000120">
    <property type="protein sequence ID" value="GAA4472192.1"/>
    <property type="molecule type" value="Genomic_DNA"/>
</dbReference>
<dbReference type="InterPro" id="IPR036736">
    <property type="entry name" value="ACP-like_sf"/>
</dbReference>
<evidence type="ECO:0000259" key="6">
    <source>
        <dbReference type="PROSITE" id="PS50075"/>
    </source>
</evidence>
<dbReference type="InterPro" id="IPR049900">
    <property type="entry name" value="PKS_mFAS_DH"/>
</dbReference>
<dbReference type="SMART" id="SM00822">
    <property type="entry name" value="PKS_KR"/>
    <property type="match status" value="1"/>
</dbReference>
<dbReference type="PROSITE" id="PS00606">
    <property type="entry name" value="KS3_1"/>
    <property type="match status" value="1"/>
</dbReference>
<dbReference type="InterPro" id="IPR049551">
    <property type="entry name" value="PKS_DH_C"/>
</dbReference>
<dbReference type="Pfam" id="PF02801">
    <property type="entry name" value="Ketoacyl-synt_C"/>
    <property type="match status" value="1"/>
</dbReference>
<feature type="active site" description="Proton donor; for dehydratase activity" evidence="4">
    <location>
        <position position="1583"/>
    </location>
</feature>
<feature type="domain" description="PKS/mFAS DH" evidence="8">
    <location>
        <begin position="1379"/>
        <end position="1669"/>
    </location>
</feature>
<dbReference type="InterPro" id="IPR014043">
    <property type="entry name" value="Acyl_transferase_dom"/>
</dbReference>
<proteinExistence type="predicted"/>
<dbReference type="SUPFAM" id="SSF53901">
    <property type="entry name" value="Thiolase-like"/>
    <property type="match status" value="1"/>
</dbReference>
<protein>
    <submittedName>
        <fullName evidence="9">Type I polyketide synthase</fullName>
    </submittedName>
</protein>
<dbReference type="InterPro" id="IPR016035">
    <property type="entry name" value="Acyl_Trfase/lysoPLipase"/>
</dbReference>
<dbReference type="SUPFAM" id="SSF47336">
    <property type="entry name" value="ACP-like"/>
    <property type="match status" value="1"/>
</dbReference>
<dbReference type="Pfam" id="PF22621">
    <property type="entry name" value="CurL-like_PKS_C"/>
    <property type="match status" value="1"/>
</dbReference>
<keyword evidence="10" id="KW-1185">Reference proteome</keyword>
<dbReference type="PROSITE" id="PS52019">
    <property type="entry name" value="PKS_MFAS_DH"/>
    <property type="match status" value="1"/>
</dbReference>
<dbReference type="Gene3D" id="3.30.70.3290">
    <property type="match status" value="1"/>
</dbReference>
<dbReference type="InterPro" id="IPR014030">
    <property type="entry name" value="Ketoacyl_synth_N"/>
</dbReference>
<evidence type="ECO:0000259" key="8">
    <source>
        <dbReference type="PROSITE" id="PS52019"/>
    </source>
</evidence>
<reference evidence="10" key="1">
    <citation type="journal article" date="2019" name="Int. J. Syst. Evol. Microbiol.">
        <title>The Global Catalogue of Microorganisms (GCM) 10K type strain sequencing project: providing services to taxonomists for standard genome sequencing and annotation.</title>
        <authorList>
            <consortium name="The Broad Institute Genomics Platform"/>
            <consortium name="The Broad Institute Genome Sequencing Center for Infectious Disease"/>
            <person name="Wu L."/>
            <person name="Ma J."/>
        </authorList>
    </citation>
    <scope>NUCLEOTIDE SEQUENCE [LARGE SCALE GENOMIC DNA]</scope>
    <source>
        <strain evidence="10">JCM 17759</strain>
    </source>
</reference>
<dbReference type="Gene3D" id="3.40.50.1820">
    <property type="entry name" value="alpha/beta hydrolase"/>
    <property type="match status" value="1"/>
</dbReference>
<feature type="region of interest" description="C-terminal hotdog fold" evidence="4">
    <location>
        <begin position="1523"/>
        <end position="1669"/>
    </location>
</feature>
<dbReference type="InterPro" id="IPR029058">
    <property type="entry name" value="AB_hydrolase_fold"/>
</dbReference>
<dbReference type="InterPro" id="IPR057326">
    <property type="entry name" value="KR_dom"/>
</dbReference>
<keyword evidence="1" id="KW-0596">Phosphopantetheine</keyword>
<evidence type="ECO:0000256" key="1">
    <source>
        <dbReference type="ARBA" id="ARBA00022450"/>
    </source>
</evidence>
<dbReference type="InterPro" id="IPR049490">
    <property type="entry name" value="C883_1060-like_KR_N"/>
</dbReference>
<dbReference type="Gene3D" id="3.30.70.250">
    <property type="entry name" value="Malonyl-CoA ACP transacylase, ACP-binding"/>
    <property type="match status" value="1"/>
</dbReference>
<dbReference type="InterPro" id="IPR001227">
    <property type="entry name" value="Ac_transferase_dom_sf"/>
</dbReference>
<dbReference type="Gene3D" id="3.10.129.110">
    <property type="entry name" value="Polyketide synthase dehydratase"/>
    <property type="match status" value="1"/>
</dbReference>
<dbReference type="InterPro" id="IPR009081">
    <property type="entry name" value="PP-bd_ACP"/>
</dbReference>
<dbReference type="SUPFAM" id="SSF51735">
    <property type="entry name" value="NAD(P)-binding Rossmann-fold domains"/>
    <property type="match status" value="2"/>
</dbReference>
<organism evidence="9 10">
    <name type="scientific">Novipirellula rosea</name>
    <dbReference type="NCBI Taxonomy" id="1031540"/>
    <lineage>
        <taxon>Bacteria</taxon>
        <taxon>Pseudomonadati</taxon>
        <taxon>Planctomycetota</taxon>
        <taxon>Planctomycetia</taxon>
        <taxon>Pirellulales</taxon>
        <taxon>Pirellulaceae</taxon>
        <taxon>Novipirellula</taxon>
    </lineage>
</organism>
<feature type="region of interest" description="Disordered" evidence="5">
    <location>
        <begin position="1359"/>
        <end position="1380"/>
    </location>
</feature>
<evidence type="ECO:0000313" key="10">
    <source>
        <dbReference type="Proteomes" id="UP001500840"/>
    </source>
</evidence>
<dbReference type="InterPro" id="IPR049552">
    <property type="entry name" value="PKS_DH_N"/>
</dbReference>
<dbReference type="Gene3D" id="3.40.47.10">
    <property type="match status" value="1"/>
</dbReference>
<dbReference type="Pfam" id="PF21394">
    <property type="entry name" value="Beta-ketacyl_N"/>
    <property type="match status" value="1"/>
</dbReference>
<feature type="domain" description="Ketosynthase family 3 (KS3)" evidence="7">
    <location>
        <begin position="5"/>
        <end position="433"/>
    </location>
</feature>
<dbReference type="SUPFAM" id="SSF52151">
    <property type="entry name" value="FabD/lysophospholipase-like"/>
    <property type="match status" value="1"/>
</dbReference>
<dbReference type="SUPFAM" id="SSF55048">
    <property type="entry name" value="Probable ACP-binding domain of malonyl-CoA ACP transacylase"/>
    <property type="match status" value="1"/>
</dbReference>
<accession>A0ABP8NT36</accession>
<evidence type="ECO:0000259" key="7">
    <source>
        <dbReference type="PROSITE" id="PS52004"/>
    </source>
</evidence>
<evidence type="ECO:0000256" key="4">
    <source>
        <dbReference type="PROSITE-ProRule" id="PRU01363"/>
    </source>
</evidence>
<dbReference type="CDD" id="cd08953">
    <property type="entry name" value="KR_2_SDR_x"/>
    <property type="match status" value="1"/>
</dbReference>
<dbReference type="PANTHER" id="PTHR43775:SF51">
    <property type="entry name" value="INACTIVE PHENOLPHTHIOCEROL SYNTHESIS POLYKETIDE SYNTHASE TYPE I PKS1-RELATED"/>
    <property type="match status" value="1"/>
</dbReference>
<sequence>MTLPENAIAVVGIGLRFPGASSADEFWQNLRDGIRSIRDYSSEELLQAGVTQNDLDDPHYVRSGAPLDDMDQFDAEFFGFSPKEAAIMDPQHRKFLQCCWEALEDSTHPPSQFDGSVGVFAGCGMNSYFMFNLLRNSAIRDSVGMFLLRHTGNDKDFLTTRVSYCFNLTGPSVNIQTACSTSLVAIHTAAQSLLAGECELAIAGGSTIELPHRVGYHYRSGEVLSPDGHCRAFDQNAMGTVFGSGAAAVVLRRLEDAVQDGDRIYAVIRGSAINNDGANKAGYLAPSVDQQAAAASEALAIAEVDAESIGYVAAHGTGTPIGDPIEIAALTAAFRETTERREFCAISSVKPNIGHLDTASGVASFIAAAMAIYHGKIPPSVDFNAANTAIDFANSPFRVSQTPASWSATDSPRRAMINSLGVGGTNANVILEQASSSIESTPPTRPEQIITLSARNPRSLDEQCERLADHLEQNGEVDLADVAYTLHVGREAFEHRRILVSRDRQEVIDTLRSRNAKRLFTHHADAKLDSITFMFPGGGAQYAQMGRGLYDRESVFRQWIDRGCETLEPLIDVDLRQLIFNRQVSDADAKQQFERPAIQLPAIFLWEIATAELWMSYGIKPSALIGHSMGENTAACLAGVLGFEDALRLVVLRGQLLERVPAGGMMTVALPASKVAEIAGEQLDLAVINGPAMCVVSGTDCAIAEFAERIKSSEVESKRIPIRIAAHSRLLDPVLPEFRAFLDTVQLSPPNIPFVSNRTGTWITDAEATSPDYWCEQLRHTVQFSKCLETVAGNTSSVFIEVGPGKILSALAKQHPAITSKRTVLSSLRHAEEVIDDTTFFLTTYARLWAAGLPINLKSQWAGETRKRITLPTYAFQQDRYWIDPTDESPKTAKRIRKSLQKTEDIREWFYQSKWRERTGTPARELPPASNNWLIFLDDAGIGQTMANQLRERGDTVAVVRRGDIFRHVSAHEFVLVPELGRDQYIQLAKQLSQNDFVPDRIVYLWPITKDSSYRPGSTFAMRIQEEGIIGLTMTIQAIAGILEDHPCSVMMVANGMQSVEGGPIRYPEKATAIGPIRVAPREYANLQTMAVDISLPATDQQRAAMSELLIREAAMPSRGDVRAIRENKVFEKRLESVRLDPPTSNSLLRTGGTYLITGGFGGMGRSLATLLASKYQANLILLSRAPTSSPAVTIAGPQDLRGKQRERFVEYLEGLGAKVRVVIADVAHPAEMQTVFDEIKKPFAKISGIFHTAGELDDDLIATATVGSIQNALAAKVHGTQLLEPFLNHKSLDFLVLCSSTSTYLGPAGQSAYVGANEFLNAFAEAKSVESTSTRVLSINWGVWRDVGMGAAAYNRMHGNRDHRDSDHSGGTAMPANHPLFDTRRVDEVTGETVLTATRSPAKHWELDEHRTANGKSVLPGTAYLELVVAAAQEISSGSSLHVSSMSFLKPCVAEEDAELQIRVRLATSGSQNAFSIESRVTADSPWDLNAMGQWCLGNEGTPKYKPETPASPCYKTDSENDGQVMQSSPITRQAEWLRFGPRWNCYDCLHYADGQAYASLSIPNEFQDDLKTHPLHPALLDMATGFGLPLSRDYHDDSGLYVPIGYAAANVYGRLPEKVRSYITLSDSSTSGTDVISLDIRVTDHDDNVIVQIDRLQMQPVDSLRFGNAESTQVALSRPTTLSDSEAIFDESYSLGICPEEGQRVCEWLLNECLLNERLLNDGNVSPVYVSPIDLEELRHRINELGEASSESAIKFSRPTLDTGYTPPQTRTEKSLAKLWADLLGIDQIGCDDNFFDLGGHSLLAVRLFSKIRKTHGVELPLSSLFEAPTITTLAAMIDQASGNSEASEAKTCPSPTFRFLVPLHLPENAVKPPLFVVAGMFGNVLNLRYLANRLGDDQSVYGIQSKGLIGDDMPHQTFEEMASDYLSEVRQVQPSGPYFLSGFSGGGVSAYEMAQQLVAAGEQVAFLGLLDTPAAERPSLTRLDKLKIHLDLIRRHQLRYFSHHAQQRSQWQESLVRQEEERIALQNNPNDAQFRSALVGDAFLKANEQYTTRPYAGDVCLFRPPLEVAHRLWGGRLLTHDRQFRDPLNHWGPHVQGAIEVYEVTGDHDSMMLEPHVRNLAAKFKRCLDQANQRVAAAVPPMSAKTRPH</sequence>
<dbReference type="Gene3D" id="3.40.366.10">
    <property type="entry name" value="Malonyl-Coenzyme A Acyl Carrier Protein, domain 2"/>
    <property type="match status" value="1"/>
</dbReference>
<feature type="active site" description="Proton acceptor; for dehydratase activity" evidence="4">
    <location>
        <position position="1411"/>
    </location>
</feature>
<dbReference type="SUPFAM" id="SSF53474">
    <property type="entry name" value="alpha/beta-Hydrolases"/>
    <property type="match status" value="1"/>
</dbReference>
<dbReference type="PANTHER" id="PTHR43775">
    <property type="entry name" value="FATTY ACID SYNTHASE"/>
    <property type="match status" value="1"/>
</dbReference>
<feature type="region of interest" description="N-terminal hotdog fold" evidence="4">
    <location>
        <begin position="1379"/>
        <end position="1503"/>
    </location>
</feature>
<feature type="domain" description="Carrier" evidence="6">
    <location>
        <begin position="1769"/>
        <end position="1844"/>
    </location>
</feature>
<dbReference type="InterPro" id="IPR014031">
    <property type="entry name" value="Ketoacyl_synth_C"/>
</dbReference>
<dbReference type="InterPro" id="IPR018201">
    <property type="entry name" value="Ketoacyl_synth_AS"/>
</dbReference>
<dbReference type="InterPro" id="IPR016039">
    <property type="entry name" value="Thiolase-like"/>
</dbReference>
<evidence type="ECO:0000256" key="5">
    <source>
        <dbReference type="SAM" id="MobiDB-lite"/>
    </source>
</evidence>
<dbReference type="InterPro" id="IPR001031">
    <property type="entry name" value="Thioesterase"/>
</dbReference>
<dbReference type="SMART" id="SM00823">
    <property type="entry name" value="PKS_PP"/>
    <property type="match status" value="1"/>
</dbReference>
<evidence type="ECO:0000313" key="9">
    <source>
        <dbReference type="EMBL" id="GAA4472192.1"/>
    </source>
</evidence>
<dbReference type="Proteomes" id="UP001500840">
    <property type="component" value="Unassembled WGS sequence"/>
</dbReference>
<dbReference type="Pfam" id="PF08659">
    <property type="entry name" value="KR"/>
    <property type="match status" value="1"/>
</dbReference>
<dbReference type="CDD" id="cd00833">
    <property type="entry name" value="PKS"/>
    <property type="match status" value="1"/>
</dbReference>
<dbReference type="RefSeq" id="WP_345328173.1">
    <property type="nucleotide sequence ID" value="NZ_BAABGA010000120.1"/>
</dbReference>
<evidence type="ECO:0000256" key="3">
    <source>
        <dbReference type="ARBA" id="ARBA00022679"/>
    </source>
</evidence>
<comment type="caution">
    <text evidence="9">The sequence shown here is derived from an EMBL/GenBank/DDBJ whole genome shotgun (WGS) entry which is preliminary data.</text>
</comment>
<dbReference type="PROSITE" id="PS50075">
    <property type="entry name" value="CARRIER"/>
    <property type="match status" value="1"/>
</dbReference>
<dbReference type="Gene3D" id="1.10.1200.10">
    <property type="entry name" value="ACP-like"/>
    <property type="match status" value="1"/>
</dbReference>
<dbReference type="PROSITE" id="PS52004">
    <property type="entry name" value="KS3_2"/>
    <property type="match status" value="1"/>
</dbReference>
<dbReference type="InterPro" id="IPR020806">
    <property type="entry name" value="PKS_PP-bd"/>
</dbReference>
<evidence type="ECO:0000256" key="2">
    <source>
        <dbReference type="ARBA" id="ARBA00022553"/>
    </source>
</evidence>
<feature type="compositionally biased region" description="Basic and acidic residues" evidence="5">
    <location>
        <begin position="1360"/>
        <end position="1369"/>
    </location>
</feature>
<gene>
    <name evidence="9" type="ORF">GCM10023156_68120</name>
</gene>
<dbReference type="InterPro" id="IPR036291">
    <property type="entry name" value="NAD(P)-bd_dom_sf"/>
</dbReference>
<keyword evidence="3" id="KW-0808">Transferase</keyword>
<dbReference type="Pfam" id="PF14765">
    <property type="entry name" value="PS-DH"/>
    <property type="match status" value="1"/>
</dbReference>
<dbReference type="InterPro" id="IPR050091">
    <property type="entry name" value="PKS_NRPS_Biosynth_Enz"/>
</dbReference>
<dbReference type="Pfam" id="PF00975">
    <property type="entry name" value="Thioesterase"/>
    <property type="match status" value="1"/>
</dbReference>
<dbReference type="Pfam" id="PF00698">
    <property type="entry name" value="Acyl_transf_1"/>
    <property type="match status" value="1"/>
</dbReference>
<dbReference type="Pfam" id="PF00109">
    <property type="entry name" value="ketoacyl-synt"/>
    <property type="match status" value="1"/>
</dbReference>
<dbReference type="InterPro" id="IPR020841">
    <property type="entry name" value="PKS_Beta-ketoAc_synthase_dom"/>
</dbReference>
<dbReference type="InterPro" id="IPR016036">
    <property type="entry name" value="Malonyl_transacylase_ACP-bd"/>
</dbReference>
<keyword evidence="2" id="KW-0597">Phosphoprotein</keyword>
<dbReference type="Pfam" id="PF00550">
    <property type="entry name" value="PP-binding"/>
    <property type="match status" value="1"/>
</dbReference>
<dbReference type="InterPro" id="IPR042104">
    <property type="entry name" value="PKS_dehydratase_sf"/>
</dbReference>
<dbReference type="InterPro" id="IPR013968">
    <property type="entry name" value="PKS_KR"/>
</dbReference>
<dbReference type="SMART" id="SM00827">
    <property type="entry name" value="PKS_AT"/>
    <property type="match status" value="1"/>
</dbReference>
<dbReference type="Pfam" id="PF21089">
    <property type="entry name" value="PKS_DH_N"/>
    <property type="match status" value="1"/>
</dbReference>
<name>A0ABP8NT36_9BACT</name>
<dbReference type="SMART" id="SM00825">
    <property type="entry name" value="PKS_KS"/>
    <property type="match status" value="1"/>
</dbReference>
<dbReference type="Gene3D" id="3.40.50.720">
    <property type="entry name" value="NAD(P)-binding Rossmann-like Domain"/>
    <property type="match status" value="1"/>
</dbReference>
<dbReference type="InterPro" id="IPR020807">
    <property type="entry name" value="PKS_DH"/>
</dbReference>
<dbReference type="SMART" id="SM00826">
    <property type="entry name" value="PKS_DH"/>
    <property type="match status" value="1"/>
</dbReference>